<keyword evidence="3" id="KW-1185">Reference proteome</keyword>
<gene>
    <name evidence="2" type="ORF">GGQ88_002006</name>
</gene>
<protein>
    <submittedName>
        <fullName evidence="2">Flp pilus assembly protein TadG</fullName>
    </submittedName>
</protein>
<evidence type="ECO:0000256" key="1">
    <source>
        <dbReference type="SAM" id="MobiDB-lite"/>
    </source>
</evidence>
<evidence type="ECO:0000313" key="2">
    <source>
        <dbReference type="EMBL" id="MBB3860737.1"/>
    </source>
</evidence>
<dbReference type="AlphaFoldDB" id="A0A7W5ZYS4"/>
<organism evidence="2 3">
    <name type="scientific">Novosphingobium hassiacum</name>
    <dbReference type="NCBI Taxonomy" id="173676"/>
    <lineage>
        <taxon>Bacteria</taxon>
        <taxon>Pseudomonadati</taxon>
        <taxon>Pseudomonadota</taxon>
        <taxon>Alphaproteobacteria</taxon>
        <taxon>Sphingomonadales</taxon>
        <taxon>Sphingomonadaceae</taxon>
        <taxon>Novosphingobium</taxon>
    </lineage>
</organism>
<reference evidence="2 3" key="1">
    <citation type="submission" date="2020-08" db="EMBL/GenBank/DDBJ databases">
        <title>Genomic Encyclopedia of Type Strains, Phase IV (KMG-IV): sequencing the most valuable type-strain genomes for metagenomic binning, comparative biology and taxonomic classification.</title>
        <authorList>
            <person name="Goeker M."/>
        </authorList>
    </citation>
    <scope>NUCLEOTIDE SEQUENCE [LARGE SCALE GENOMIC DNA]</scope>
    <source>
        <strain evidence="2 3">DSM 14552</strain>
    </source>
</reference>
<sequence length="171" mass="18242">MPIFMLVIIGCLDVGQMVYGIGVLDGAVEKAARDSTLETGDTSIADGKVRDVIGEVLPGAIVSSTRESYYAFSDVGRPERWNDANNDGNCSTGETYVDENGNGSWDSEIGESGNGGANDVVVYKVTVRYDPVFAIPLVPLNWNTREISSTTVHRNQPFALQEGRGSASGTC</sequence>
<feature type="region of interest" description="Disordered" evidence="1">
    <location>
        <begin position="83"/>
        <end position="111"/>
    </location>
</feature>
<dbReference type="EMBL" id="JACICY010000004">
    <property type="protein sequence ID" value="MBB3860737.1"/>
    <property type="molecule type" value="Genomic_DNA"/>
</dbReference>
<name>A0A7W5ZYS4_9SPHN</name>
<comment type="caution">
    <text evidence="2">The sequence shown here is derived from an EMBL/GenBank/DDBJ whole genome shotgun (WGS) entry which is preliminary data.</text>
</comment>
<feature type="compositionally biased region" description="Polar residues" evidence="1">
    <location>
        <begin position="83"/>
        <end position="94"/>
    </location>
</feature>
<proteinExistence type="predicted"/>
<evidence type="ECO:0000313" key="3">
    <source>
        <dbReference type="Proteomes" id="UP000562395"/>
    </source>
</evidence>
<accession>A0A7W5ZYS4</accession>
<dbReference type="Proteomes" id="UP000562395">
    <property type="component" value="Unassembled WGS sequence"/>
</dbReference>